<reference evidence="1" key="1">
    <citation type="journal article" date="2023" name="IScience">
        <title>Live-bearing cockroach genome reveals convergent evolutionary mechanisms linked to viviparity in insects and beyond.</title>
        <authorList>
            <person name="Fouks B."/>
            <person name="Harrison M.C."/>
            <person name="Mikhailova A.A."/>
            <person name="Marchal E."/>
            <person name="English S."/>
            <person name="Carruthers M."/>
            <person name="Jennings E.C."/>
            <person name="Chiamaka E.L."/>
            <person name="Frigard R.A."/>
            <person name="Pippel M."/>
            <person name="Attardo G.M."/>
            <person name="Benoit J.B."/>
            <person name="Bornberg-Bauer E."/>
            <person name="Tobe S.S."/>
        </authorList>
    </citation>
    <scope>NUCLEOTIDE SEQUENCE</scope>
    <source>
        <strain evidence="1">Stay&amp;Tobe</strain>
    </source>
</reference>
<feature type="non-terminal residue" evidence="1">
    <location>
        <position position="59"/>
    </location>
</feature>
<evidence type="ECO:0000313" key="1">
    <source>
        <dbReference type="EMBL" id="KAJ9594245.1"/>
    </source>
</evidence>
<protein>
    <submittedName>
        <fullName evidence="1">Uncharacterized protein</fullName>
    </submittedName>
</protein>
<gene>
    <name evidence="1" type="ORF">L9F63_014322</name>
</gene>
<proteinExistence type="predicted"/>
<dbReference type="AlphaFoldDB" id="A0AAD8A826"/>
<feature type="non-terminal residue" evidence="1">
    <location>
        <position position="1"/>
    </location>
</feature>
<dbReference type="EMBL" id="JASPKZ010003062">
    <property type="protein sequence ID" value="KAJ9594245.1"/>
    <property type="molecule type" value="Genomic_DNA"/>
</dbReference>
<reference evidence="1" key="2">
    <citation type="submission" date="2023-05" db="EMBL/GenBank/DDBJ databases">
        <authorList>
            <person name="Fouks B."/>
        </authorList>
    </citation>
    <scope>NUCLEOTIDE SEQUENCE</scope>
    <source>
        <strain evidence="1">Stay&amp;Tobe</strain>
        <tissue evidence="1">Testes</tissue>
    </source>
</reference>
<evidence type="ECO:0000313" key="2">
    <source>
        <dbReference type="Proteomes" id="UP001233999"/>
    </source>
</evidence>
<organism evidence="1 2">
    <name type="scientific">Diploptera punctata</name>
    <name type="common">Pacific beetle cockroach</name>
    <dbReference type="NCBI Taxonomy" id="6984"/>
    <lineage>
        <taxon>Eukaryota</taxon>
        <taxon>Metazoa</taxon>
        <taxon>Ecdysozoa</taxon>
        <taxon>Arthropoda</taxon>
        <taxon>Hexapoda</taxon>
        <taxon>Insecta</taxon>
        <taxon>Pterygota</taxon>
        <taxon>Neoptera</taxon>
        <taxon>Polyneoptera</taxon>
        <taxon>Dictyoptera</taxon>
        <taxon>Blattodea</taxon>
        <taxon>Blaberoidea</taxon>
        <taxon>Blaberidae</taxon>
        <taxon>Diplopterinae</taxon>
        <taxon>Diploptera</taxon>
    </lineage>
</organism>
<keyword evidence="2" id="KW-1185">Reference proteome</keyword>
<sequence>NCVTAEINGEFSSYSYTGGSYKIFVITDRNRELHVHYFFIFNISIGYPRNDSCSFRLIK</sequence>
<comment type="caution">
    <text evidence="1">The sequence shown here is derived from an EMBL/GenBank/DDBJ whole genome shotgun (WGS) entry which is preliminary data.</text>
</comment>
<accession>A0AAD8A826</accession>
<dbReference type="Proteomes" id="UP001233999">
    <property type="component" value="Unassembled WGS sequence"/>
</dbReference>
<name>A0AAD8A826_DIPPU</name>